<dbReference type="AlphaFoldDB" id="A0A2S5CJ06"/>
<accession>A0A2S5CJ06</accession>
<evidence type="ECO:0000313" key="2">
    <source>
        <dbReference type="EMBL" id="POZ50737.1"/>
    </source>
</evidence>
<organism evidence="2 3">
    <name type="scientific">Methylovulum psychrotolerans</name>
    <dbReference type="NCBI Taxonomy" id="1704499"/>
    <lineage>
        <taxon>Bacteria</taxon>
        <taxon>Pseudomonadati</taxon>
        <taxon>Pseudomonadota</taxon>
        <taxon>Gammaproteobacteria</taxon>
        <taxon>Methylococcales</taxon>
        <taxon>Methylococcaceae</taxon>
        <taxon>Methylovulum</taxon>
    </lineage>
</organism>
<dbReference type="Proteomes" id="UP000237423">
    <property type="component" value="Unassembled WGS sequence"/>
</dbReference>
<evidence type="ECO:0000313" key="3">
    <source>
        <dbReference type="Proteomes" id="UP000237423"/>
    </source>
</evidence>
<proteinExistence type="predicted"/>
<gene>
    <name evidence="2" type="ORF">AADEFJLK_03634</name>
</gene>
<name>A0A2S5CJ06_9GAMM</name>
<reference evidence="2 3" key="1">
    <citation type="submission" date="2017-11" db="EMBL/GenBank/DDBJ databases">
        <title>Draft Genome Sequence of Methylobacter psychrotolerans Sph1T, an Obligate Methanotroph from Low-Temperature Environments.</title>
        <authorList>
            <person name="Oshkin I.Y."/>
            <person name="Miroshnikov K."/>
            <person name="Belova S.E."/>
            <person name="Korzhenkov A."/>
            <person name="Toshchakov S.V."/>
            <person name="Dedysh S.N."/>
        </authorList>
    </citation>
    <scope>NUCLEOTIDE SEQUENCE [LARGE SCALE GENOMIC DNA]</scope>
    <source>
        <strain evidence="2 3">Sph1</strain>
    </source>
</reference>
<keyword evidence="1" id="KW-0175">Coiled coil</keyword>
<feature type="coiled-coil region" evidence="1">
    <location>
        <begin position="73"/>
        <end position="100"/>
    </location>
</feature>
<comment type="caution">
    <text evidence="2">The sequence shown here is derived from an EMBL/GenBank/DDBJ whole genome shotgun (WGS) entry which is preliminary data.</text>
</comment>
<sequence length="136" mass="16110">MSLENLLNYSVDNEAIQDYLHSLAERDVKVEQRNVHLTEKLHLCEQALIEVHKTLHATREEANKQLLLSEQKLANTLEYLKETQQQLERIKDDHKCTLVEIERLMGEVDELQLSAMQKLHEDASNLSEKMKDFRWW</sequence>
<dbReference type="RefSeq" id="WP_103975269.1">
    <property type="nucleotide sequence ID" value="NZ_PGFZ01000009.1"/>
</dbReference>
<evidence type="ECO:0000256" key="1">
    <source>
        <dbReference type="SAM" id="Coils"/>
    </source>
</evidence>
<protein>
    <submittedName>
        <fullName evidence="2">Uncharacterized protein</fullName>
    </submittedName>
</protein>
<dbReference type="EMBL" id="PGFZ01000009">
    <property type="protein sequence ID" value="POZ50737.1"/>
    <property type="molecule type" value="Genomic_DNA"/>
</dbReference>